<reference evidence="1 2" key="1">
    <citation type="journal article" date="2015" name="Nature">
        <title>rRNA introns, odd ribosomes, and small enigmatic genomes across a large radiation of phyla.</title>
        <authorList>
            <person name="Brown C.T."/>
            <person name="Hug L.A."/>
            <person name="Thomas B.C."/>
            <person name="Sharon I."/>
            <person name="Castelle C.J."/>
            <person name="Singh A."/>
            <person name="Wilkins M.J."/>
            <person name="Williams K.H."/>
            <person name="Banfield J.F."/>
        </authorList>
    </citation>
    <scope>NUCLEOTIDE SEQUENCE [LARGE SCALE GENOMIC DNA]</scope>
</reference>
<dbReference type="Proteomes" id="UP000034185">
    <property type="component" value="Unassembled WGS sequence"/>
</dbReference>
<gene>
    <name evidence="1" type="ORF">UY70_C0016G0024</name>
</gene>
<sequence length="90" mass="10805">MSHRRKLGPGLLFQDQNEVPSDLSHVLDEQFCTVQTVHLAPYRRFEKMTVFRKTDRRNVFLLQVITEDYLISKRVRTQKVIVDPLMKLWF</sequence>
<organism evidence="1 2">
    <name type="scientific">Candidatus Kaiserbacteria bacterium GW2011_GWB1_52_6</name>
    <dbReference type="NCBI Taxonomy" id="1618674"/>
    <lineage>
        <taxon>Bacteria</taxon>
        <taxon>Candidatus Kaiseribacteriota</taxon>
    </lineage>
</organism>
<dbReference type="EMBL" id="LCRA01000016">
    <property type="protein sequence ID" value="KKW27340.1"/>
    <property type="molecule type" value="Genomic_DNA"/>
</dbReference>
<dbReference type="AlphaFoldDB" id="A0A0G1X944"/>
<accession>A0A0G1X944</accession>
<name>A0A0G1X944_9BACT</name>
<proteinExistence type="predicted"/>
<protein>
    <submittedName>
        <fullName evidence="1">Uncharacterized protein</fullName>
    </submittedName>
</protein>
<evidence type="ECO:0000313" key="1">
    <source>
        <dbReference type="EMBL" id="KKW27340.1"/>
    </source>
</evidence>
<evidence type="ECO:0000313" key="2">
    <source>
        <dbReference type="Proteomes" id="UP000034185"/>
    </source>
</evidence>
<comment type="caution">
    <text evidence="1">The sequence shown here is derived from an EMBL/GenBank/DDBJ whole genome shotgun (WGS) entry which is preliminary data.</text>
</comment>